<comment type="caution">
    <text evidence="1">The sequence shown here is derived from an EMBL/GenBank/DDBJ whole genome shotgun (WGS) entry which is preliminary data.</text>
</comment>
<organism evidence="1 2">
    <name type="scientific">Rhodopirellula maiorica SM1</name>
    <dbReference type="NCBI Taxonomy" id="1265738"/>
    <lineage>
        <taxon>Bacteria</taxon>
        <taxon>Pseudomonadati</taxon>
        <taxon>Planctomycetota</taxon>
        <taxon>Planctomycetia</taxon>
        <taxon>Pirellulales</taxon>
        <taxon>Pirellulaceae</taxon>
        <taxon>Novipirellula</taxon>
    </lineage>
</organism>
<accession>M5RRW6</accession>
<dbReference type="AlphaFoldDB" id="M5RRW6"/>
<gene>
    <name evidence="1" type="ORF">RMSM_01043</name>
</gene>
<dbReference type="EMBL" id="ANOG01000158">
    <property type="protein sequence ID" value="EMI22035.1"/>
    <property type="molecule type" value="Genomic_DNA"/>
</dbReference>
<keyword evidence="2" id="KW-1185">Reference proteome</keyword>
<protein>
    <submittedName>
        <fullName evidence="1">Uncharacterized protein</fullName>
    </submittedName>
</protein>
<evidence type="ECO:0000313" key="1">
    <source>
        <dbReference type="EMBL" id="EMI22035.1"/>
    </source>
</evidence>
<reference evidence="1 2" key="1">
    <citation type="journal article" date="2013" name="Mar. Genomics">
        <title>Expression of sulfatases in Rhodopirellula baltica and the diversity of sulfatases in the genus Rhodopirellula.</title>
        <authorList>
            <person name="Wegner C.E."/>
            <person name="Richter-Heitmann T."/>
            <person name="Klindworth A."/>
            <person name="Klockow C."/>
            <person name="Richter M."/>
            <person name="Achstetter T."/>
            <person name="Glockner F.O."/>
            <person name="Harder J."/>
        </authorList>
    </citation>
    <scope>NUCLEOTIDE SEQUENCE [LARGE SCALE GENOMIC DNA]</scope>
    <source>
        <strain evidence="1 2">SM1</strain>
    </source>
</reference>
<sequence length="50" mass="5693">MSLTGFATWPLRWAHATPMSVRLHPSATHFVNRFRDPSIISFLALTKVIL</sequence>
<name>M5RRW6_9BACT</name>
<evidence type="ECO:0000313" key="2">
    <source>
        <dbReference type="Proteomes" id="UP000011991"/>
    </source>
</evidence>
<proteinExistence type="predicted"/>
<dbReference type="Proteomes" id="UP000011991">
    <property type="component" value="Unassembled WGS sequence"/>
</dbReference>